<dbReference type="PRINTS" id="PR00420">
    <property type="entry name" value="RNGMNOXGNASE"/>
</dbReference>
<dbReference type="SUPFAM" id="SSF51905">
    <property type="entry name" value="FAD/NAD(P)-binding domain"/>
    <property type="match status" value="1"/>
</dbReference>
<dbReference type="GO" id="GO:0071949">
    <property type="term" value="F:FAD binding"/>
    <property type="evidence" value="ECO:0007669"/>
    <property type="project" value="InterPro"/>
</dbReference>
<dbReference type="OrthoDB" id="103324at2"/>
<organism evidence="2 3">
    <name type="scientific">Pseudolysobacter antarcticus</name>
    <dbReference type="NCBI Taxonomy" id="2511995"/>
    <lineage>
        <taxon>Bacteria</taxon>
        <taxon>Pseudomonadati</taxon>
        <taxon>Pseudomonadota</taxon>
        <taxon>Gammaproteobacteria</taxon>
        <taxon>Lysobacterales</taxon>
        <taxon>Rhodanobacteraceae</taxon>
        <taxon>Pseudolysobacter</taxon>
    </lineage>
</organism>
<name>A0A411HPH7_9GAMM</name>
<dbReference type="PANTHER" id="PTHR43747:SF1">
    <property type="entry name" value="SLR1998 PROTEIN"/>
    <property type="match status" value="1"/>
</dbReference>
<dbReference type="PANTHER" id="PTHR43747">
    <property type="entry name" value="FAD-BINDING PROTEIN"/>
    <property type="match status" value="1"/>
</dbReference>
<accession>A0A411HPH7</accession>
<gene>
    <name evidence="2" type="ORF">ELE36_19545</name>
</gene>
<dbReference type="EMBL" id="CP035704">
    <property type="protein sequence ID" value="QBB72387.1"/>
    <property type="molecule type" value="Genomic_DNA"/>
</dbReference>
<dbReference type="Gene3D" id="3.50.50.60">
    <property type="entry name" value="FAD/NAD(P)-binding domain"/>
    <property type="match status" value="1"/>
</dbReference>
<dbReference type="InterPro" id="IPR036188">
    <property type="entry name" value="FAD/NAD-bd_sf"/>
</dbReference>
<dbReference type="Pfam" id="PF01494">
    <property type="entry name" value="FAD_binding_3"/>
    <property type="match status" value="1"/>
</dbReference>
<dbReference type="Proteomes" id="UP000291562">
    <property type="component" value="Chromosome"/>
</dbReference>
<reference evidence="2 3" key="1">
    <citation type="submission" date="2019-01" db="EMBL/GenBank/DDBJ databases">
        <title>Pseudolysobacter antarctica gen. nov., sp. nov., isolated from Fildes Peninsula, Antarctica.</title>
        <authorList>
            <person name="Wei Z."/>
            <person name="Peng F."/>
        </authorList>
    </citation>
    <scope>NUCLEOTIDE SEQUENCE [LARGE SCALE GENOMIC DNA]</scope>
    <source>
        <strain evidence="2 3">AQ6-296</strain>
    </source>
</reference>
<protein>
    <submittedName>
        <fullName evidence="2">Halogenase</fullName>
    </submittedName>
</protein>
<proteinExistence type="predicted"/>
<dbReference type="KEGG" id="xbc:ELE36_19545"/>
<feature type="domain" description="FAD-binding" evidence="1">
    <location>
        <begin position="6"/>
        <end position="218"/>
    </location>
</feature>
<dbReference type="InterPro" id="IPR002938">
    <property type="entry name" value="FAD-bd"/>
</dbReference>
<evidence type="ECO:0000313" key="2">
    <source>
        <dbReference type="EMBL" id="QBB72387.1"/>
    </source>
</evidence>
<dbReference type="InterPro" id="IPR050816">
    <property type="entry name" value="Flavin-dep_Halogenase_NPB"/>
</dbReference>
<dbReference type="RefSeq" id="WP_129836302.1">
    <property type="nucleotide sequence ID" value="NZ_CP035704.1"/>
</dbReference>
<evidence type="ECO:0000313" key="3">
    <source>
        <dbReference type="Proteomes" id="UP000291562"/>
    </source>
</evidence>
<keyword evidence="3" id="KW-1185">Reference proteome</keyword>
<sequence length="532" mass="60045">MQTEHSDVLILGGGLAGLTLAIQLRRELPTLTVRVLERNRHPVPEAAFKVGESSVEIGAHYFESVLGLKAHLNDRQLRKFGFRFFFSEGRDDVDRTTELGVSEVLPTPSYQLDRGIFENYLAEHAAELGAEFIDGATVRTIELATNGSASHSVSFTRDGTEHAAQARWLIDASGRAGLLKRKLDLAESNAHDVNAIWFRIDQRITIDDWSDDPAWCSRCTPAERWRSTNHLCGPGYWAWLIPLSSGSHSVGIVADAGLHPLETINTFDKAMAWFAEHQPRLYRELDGHREHLQDFAFLRHFSHGCKQVFSRDRWALTGDAGLFLDPFYSPGSDFIAIGNTYITALIGRDSRGENFAREARIYEQLYFSFYRNTLALYEGQYPMFGHAEFMPLKVTWDYAYYWGVLCQFFFQRRLTDVALFMRLQQPLAASEALNRDVQLLLRRAAGSAIGKNPTQMMDQCQRPWFVELNRGLRDSLDVVALEQRIRDNITMLDNLAAEILGYVQANGSAELDDLPALAALSPRAPHLLGTSI</sequence>
<dbReference type="AlphaFoldDB" id="A0A411HPH7"/>
<evidence type="ECO:0000259" key="1">
    <source>
        <dbReference type="Pfam" id="PF01494"/>
    </source>
</evidence>